<proteinExistence type="predicted"/>
<dbReference type="CDD" id="cd14738">
    <property type="entry name" value="PAAR_2"/>
    <property type="match status" value="1"/>
</dbReference>
<dbReference type="InterPro" id="IPR008727">
    <property type="entry name" value="PAAR_motif"/>
</dbReference>
<reference evidence="1 2" key="1">
    <citation type="submission" date="2016-10" db="EMBL/GenBank/DDBJ databases">
        <authorList>
            <person name="Varghese N."/>
            <person name="Submissions S."/>
        </authorList>
    </citation>
    <scope>NUCLEOTIDE SEQUENCE [LARGE SCALE GENOMIC DNA]</scope>
    <source>
        <strain evidence="1 2">PDC82</strain>
    </source>
</reference>
<gene>
    <name evidence="1" type="ORF">SAMN05428983_5298</name>
</gene>
<dbReference type="AlphaFoldDB" id="A0A7Z7BT21"/>
<dbReference type="Gene3D" id="2.60.200.60">
    <property type="match status" value="2"/>
</dbReference>
<accession>A0A7Z7BT21</accession>
<organism evidence="1 2">
    <name type="scientific">Agrobacterium fabrum</name>
    <dbReference type="NCBI Taxonomy" id="1176649"/>
    <lineage>
        <taxon>Bacteria</taxon>
        <taxon>Pseudomonadati</taxon>
        <taxon>Pseudomonadota</taxon>
        <taxon>Alphaproteobacteria</taxon>
        <taxon>Hyphomicrobiales</taxon>
        <taxon>Rhizobiaceae</taxon>
        <taxon>Rhizobium/Agrobacterium group</taxon>
        <taxon>Agrobacterium</taxon>
        <taxon>Agrobacterium tumefaciens complex</taxon>
    </lineage>
</organism>
<dbReference type="RefSeq" id="WP_080812306.1">
    <property type="nucleotide sequence ID" value="NZ_CP033023.1"/>
</dbReference>
<dbReference type="Proteomes" id="UP000198917">
    <property type="component" value="Unassembled WGS sequence"/>
</dbReference>
<sequence length="101" mass="10231">MAGRSVTLKGHMHVCPMVDPGPKPHVGGPVVSTQQSFVTVEGVPIATVGDSLLCTGVPTTSDRITGGSSVAKIQGKPVARSGDPCAHGGSLVQGVPWITFE</sequence>
<evidence type="ECO:0000313" key="1">
    <source>
        <dbReference type="EMBL" id="SDK55165.1"/>
    </source>
</evidence>
<evidence type="ECO:0000313" key="2">
    <source>
        <dbReference type="Proteomes" id="UP000198917"/>
    </source>
</evidence>
<comment type="caution">
    <text evidence="1">The sequence shown here is derived from an EMBL/GenBank/DDBJ whole genome shotgun (WGS) entry which is preliminary data.</text>
</comment>
<dbReference type="Pfam" id="PF05488">
    <property type="entry name" value="PAAR_motif"/>
    <property type="match status" value="1"/>
</dbReference>
<dbReference type="EMBL" id="FNEW01000011">
    <property type="protein sequence ID" value="SDK55165.1"/>
    <property type="molecule type" value="Genomic_DNA"/>
</dbReference>
<protein>
    <submittedName>
        <fullName evidence="1">Zn-binding Pro-Ala-Ala-Arg (PAAR) domain-containing protein, incolved in TypeVI secretion</fullName>
    </submittedName>
</protein>
<name>A0A7Z7BT21_9HYPH</name>